<dbReference type="OrthoDB" id="870at2759"/>
<dbReference type="KEGG" id="smo:SELMODRAFT_109656"/>
<accession>D8S5V7</accession>
<dbReference type="GO" id="GO:0006897">
    <property type="term" value="P:endocytosis"/>
    <property type="evidence" value="ECO:0000318"/>
    <property type="project" value="GO_Central"/>
</dbReference>
<dbReference type="PIRSF" id="PIRSF005992">
    <property type="entry name" value="Clathrin_mu"/>
    <property type="match status" value="1"/>
</dbReference>
<feature type="domain" description="MHD" evidence="6">
    <location>
        <begin position="177"/>
        <end position="414"/>
    </location>
</feature>
<gene>
    <name evidence="7" type="ORF">SELMODRAFT_109656</name>
</gene>
<proteinExistence type="inferred from homology"/>
<dbReference type="Proteomes" id="UP000001514">
    <property type="component" value="Unassembled WGS sequence"/>
</dbReference>
<dbReference type="Gramene" id="EFJ20240">
    <property type="protein sequence ID" value="EFJ20240"/>
    <property type="gene ID" value="SELMODRAFT_109656"/>
</dbReference>
<dbReference type="InterPro" id="IPR036168">
    <property type="entry name" value="AP2_Mu_C_sf"/>
</dbReference>
<evidence type="ECO:0000313" key="7">
    <source>
        <dbReference type="EMBL" id="EFJ20240.1"/>
    </source>
</evidence>
<dbReference type="InParanoid" id="D8S5V7"/>
<comment type="similarity">
    <text evidence="5">Belongs to the adaptor complexes medium subunit family.</text>
</comment>
<protein>
    <recommendedName>
        <fullName evidence="6">MHD domain-containing protein</fullName>
    </recommendedName>
</protein>
<dbReference type="InterPro" id="IPR050431">
    <property type="entry name" value="Adaptor_comp_med_subunit"/>
</dbReference>
<dbReference type="SUPFAM" id="SSF49447">
    <property type="entry name" value="Second domain of Mu2 adaptin subunit (ap50) of ap2 adaptor"/>
    <property type="match status" value="1"/>
</dbReference>
<evidence type="ECO:0000256" key="1">
    <source>
        <dbReference type="ARBA" id="ARBA00004308"/>
    </source>
</evidence>
<dbReference type="eggNOG" id="KOG2740">
    <property type="taxonomic scope" value="Eukaryota"/>
</dbReference>
<dbReference type="GO" id="GO:0006886">
    <property type="term" value="P:intracellular protein transport"/>
    <property type="evidence" value="ECO:0007669"/>
    <property type="project" value="UniProtKB-UniRule"/>
</dbReference>
<dbReference type="GO" id="GO:0012505">
    <property type="term" value="C:endomembrane system"/>
    <property type="evidence" value="ECO:0007669"/>
    <property type="project" value="UniProtKB-SubCell"/>
</dbReference>
<dbReference type="STRING" id="88036.D8S5V7"/>
<sequence>MIQCLFLLSDAGDVILEKQWMGKRVERSICSWFWRQRSEKEDQDPPSVIASPTHYLLHIVREGVTFLACTASEMPPLLGIEFLCKVASVLENYLGGLNEDILKDNFVIVYEILDEMMDSGFPSTTEPSVLKEIIAPPNLVSRVLSVVTGTSSSLNAASPLATSSQVSWRASNVKHSNNEIYFDLVEEMDAVFNRDGFVVKCEAYGEIQATSRLSGMPELSLTFANTDILHDVNFHPCVRYRAWEADQMLSFIPPDGAFKLMSYRVKGLKNPPLFVRPQLSSGEGICRVNVLVGLRGDPGKPVDAIIVQLPWPPSVVSTNLSASVGTVTYSFSTKVSTWIIGRIPKDKSPCLSGTLQLEPGINRLEEFPTFLVGFKIQGTAVSGLKVDKMDIRNVEYRPYKGFRAVTRAASYEIRT</sequence>
<reference evidence="7 8" key="1">
    <citation type="journal article" date="2011" name="Science">
        <title>The Selaginella genome identifies genetic changes associated with the evolution of vascular plants.</title>
        <authorList>
            <person name="Banks J.A."/>
            <person name="Nishiyama T."/>
            <person name="Hasebe M."/>
            <person name="Bowman J.L."/>
            <person name="Gribskov M."/>
            <person name="dePamphilis C."/>
            <person name="Albert V.A."/>
            <person name="Aono N."/>
            <person name="Aoyama T."/>
            <person name="Ambrose B.A."/>
            <person name="Ashton N.W."/>
            <person name="Axtell M.J."/>
            <person name="Barker E."/>
            <person name="Barker M.S."/>
            <person name="Bennetzen J.L."/>
            <person name="Bonawitz N.D."/>
            <person name="Chapple C."/>
            <person name="Cheng C."/>
            <person name="Correa L.G."/>
            <person name="Dacre M."/>
            <person name="DeBarry J."/>
            <person name="Dreyer I."/>
            <person name="Elias M."/>
            <person name="Engstrom E.M."/>
            <person name="Estelle M."/>
            <person name="Feng L."/>
            <person name="Finet C."/>
            <person name="Floyd S.K."/>
            <person name="Frommer W.B."/>
            <person name="Fujita T."/>
            <person name="Gramzow L."/>
            <person name="Gutensohn M."/>
            <person name="Harholt J."/>
            <person name="Hattori M."/>
            <person name="Heyl A."/>
            <person name="Hirai T."/>
            <person name="Hiwatashi Y."/>
            <person name="Ishikawa M."/>
            <person name="Iwata M."/>
            <person name="Karol K.G."/>
            <person name="Koehler B."/>
            <person name="Kolukisaoglu U."/>
            <person name="Kubo M."/>
            <person name="Kurata T."/>
            <person name="Lalonde S."/>
            <person name="Li K."/>
            <person name="Li Y."/>
            <person name="Litt A."/>
            <person name="Lyons E."/>
            <person name="Manning G."/>
            <person name="Maruyama T."/>
            <person name="Michael T.P."/>
            <person name="Mikami K."/>
            <person name="Miyazaki S."/>
            <person name="Morinaga S."/>
            <person name="Murata T."/>
            <person name="Mueller-Roeber B."/>
            <person name="Nelson D.R."/>
            <person name="Obara M."/>
            <person name="Oguri Y."/>
            <person name="Olmstead R.G."/>
            <person name="Onodera N."/>
            <person name="Petersen B.L."/>
            <person name="Pils B."/>
            <person name="Prigge M."/>
            <person name="Rensing S.A."/>
            <person name="Riano-Pachon D.M."/>
            <person name="Roberts A.W."/>
            <person name="Sato Y."/>
            <person name="Scheller H.V."/>
            <person name="Schulz B."/>
            <person name="Schulz C."/>
            <person name="Shakirov E.V."/>
            <person name="Shibagaki N."/>
            <person name="Shinohara N."/>
            <person name="Shippen D.E."/>
            <person name="Soerensen I."/>
            <person name="Sotooka R."/>
            <person name="Sugimoto N."/>
            <person name="Sugita M."/>
            <person name="Sumikawa N."/>
            <person name="Tanurdzic M."/>
            <person name="Theissen G."/>
            <person name="Ulvskov P."/>
            <person name="Wakazuki S."/>
            <person name="Weng J.K."/>
            <person name="Willats W.W."/>
            <person name="Wipf D."/>
            <person name="Wolf P.G."/>
            <person name="Yang L."/>
            <person name="Zimmer A.D."/>
            <person name="Zhu Q."/>
            <person name="Mitros T."/>
            <person name="Hellsten U."/>
            <person name="Loque D."/>
            <person name="Otillar R."/>
            <person name="Salamov A."/>
            <person name="Schmutz J."/>
            <person name="Shapiro H."/>
            <person name="Lindquist E."/>
            <person name="Lucas S."/>
            <person name="Rokhsar D."/>
            <person name="Grigoriev I.V."/>
        </authorList>
    </citation>
    <scope>NUCLEOTIDE SEQUENCE [LARGE SCALE GENOMIC DNA]</scope>
</reference>
<dbReference type="EMBL" id="GL377603">
    <property type="protein sequence ID" value="EFJ20240.1"/>
    <property type="molecule type" value="Genomic_DNA"/>
</dbReference>
<name>D8S5V7_SELML</name>
<dbReference type="InterPro" id="IPR028565">
    <property type="entry name" value="MHD"/>
</dbReference>
<dbReference type="PANTHER" id="PTHR10529">
    <property type="entry name" value="AP COMPLEX SUBUNIT MU"/>
    <property type="match status" value="1"/>
</dbReference>
<comment type="subcellular location">
    <subcellularLocation>
        <location evidence="1">Endomembrane system</location>
    </subcellularLocation>
</comment>
<dbReference type="Gene3D" id="3.30.450.60">
    <property type="match status" value="1"/>
</dbReference>
<dbReference type="FunFam" id="3.30.450.60:FF:000002">
    <property type="entry name" value="AP-2 complex subunit mu, putative"/>
    <property type="match status" value="1"/>
</dbReference>
<evidence type="ECO:0000256" key="3">
    <source>
        <dbReference type="ARBA" id="ARBA00022927"/>
    </source>
</evidence>
<dbReference type="FunCoup" id="D8S5V7">
    <property type="interactions" value="4304"/>
</dbReference>
<dbReference type="GO" id="GO:0030131">
    <property type="term" value="C:clathrin adaptor complex"/>
    <property type="evidence" value="ECO:0007669"/>
    <property type="project" value="UniProtKB-UniRule"/>
</dbReference>
<dbReference type="GO" id="GO:0031410">
    <property type="term" value="C:cytoplasmic vesicle"/>
    <property type="evidence" value="ECO:0000318"/>
    <property type="project" value="GO_Central"/>
</dbReference>
<dbReference type="PRINTS" id="PR00314">
    <property type="entry name" value="CLATHRINADPT"/>
</dbReference>
<dbReference type="CDD" id="cd14837">
    <property type="entry name" value="AP3_Mu_N"/>
    <property type="match status" value="1"/>
</dbReference>
<dbReference type="InterPro" id="IPR018240">
    <property type="entry name" value="Clathrin_mu_CS"/>
</dbReference>
<dbReference type="Gene3D" id="2.60.40.1170">
    <property type="entry name" value="Mu homology domain, subdomain B"/>
    <property type="match status" value="2"/>
</dbReference>
<dbReference type="CDD" id="cd09252">
    <property type="entry name" value="AP-3_Mu3_Cterm"/>
    <property type="match status" value="1"/>
</dbReference>
<evidence type="ECO:0000256" key="5">
    <source>
        <dbReference type="PIRNR" id="PIRNR005992"/>
    </source>
</evidence>
<dbReference type="Pfam" id="PF00928">
    <property type="entry name" value="Adap_comp_sub"/>
    <property type="match status" value="1"/>
</dbReference>
<dbReference type="PROSITE" id="PS00991">
    <property type="entry name" value="CLAT_ADAPTOR_M_2"/>
    <property type="match status" value="1"/>
</dbReference>
<dbReference type="AlphaFoldDB" id="D8S5V7"/>
<dbReference type="InterPro" id="IPR011012">
    <property type="entry name" value="Longin-like_dom_sf"/>
</dbReference>
<dbReference type="SUPFAM" id="SSF64356">
    <property type="entry name" value="SNARE-like"/>
    <property type="match status" value="1"/>
</dbReference>
<keyword evidence="4" id="KW-0472">Membrane</keyword>
<evidence type="ECO:0000256" key="2">
    <source>
        <dbReference type="ARBA" id="ARBA00022448"/>
    </source>
</evidence>
<keyword evidence="3 5" id="KW-0653">Protein transport</keyword>
<evidence type="ECO:0000313" key="8">
    <source>
        <dbReference type="Proteomes" id="UP000001514"/>
    </source>
</evidence>
<keyword evidence="2 5" id="KW-0813">Transport</keyword>
<dbReference type="HOGENOM" id="CLU_026996_6_2_1"/>
<organism evidence="8">
    <name type="scientific">Selaginella moellendorffii</name>
    <name type="common">Spikemoss</name>
    <dbReference type="NCBI Taxonomy" id="88036"/>
    <lineage>
        <taxon>Eukaryota</taxon>
        <taxon>Viridiplantae</taxon>
        <taxon>Streptophyta</taxon>
        <taxon>Embryophyta</taxon>
        <taxon>Tracheophyta</taxon>
        <taxon>Lycopodiopsida</taxon>
        <taxon>Selaginellales</taxon>
        <taxon>Selaginellaceae</taxon>
        <taxon>Selaginella</taxon>
    </lineage>
</organism>
<evidence type="ECO:0000259" key="6">
    <source>
        <dbReference type="PROSITE" id="PS51072"/>
    </source>
</evidence>
<dbReference type="OMA" id="INVHFTI"/>
<dbReference type="PROSITE" id="PS51072">
    <property type="entry name" value="MHD"/>
    <property type="match status" value="1"/>
</dbReference>
<evidence type="ECO:0000256" key="4">
    <source>
        <dbReference type="ARBA" id="ARBA00023136"/>
    </source>
</evidence>
<keyword evidence="8" id="KW-1185">Reference proteome</keyword>
<dbReference type="InterPro" id="IPR001392">
    <property type="entry name" value="Clathrin_mu"/>
</dbReference>